<dbReference type="EMBL" id="AP023343">
    <property type="protein sequence ID" value="BCI89885.1"/>
    <property type="molecule type" value="Genomic_DNA"/>
</dbReference>
<proteinExistence type="predicted"/>
<dbReference type="Proteomes" id="UP000516380">
    <property type="component" value="Chromosome"/>
</dbReference>
<protein>
    <recommendedName>
        <fullName evidence="5">Dihydrodiol dehydrogenase</fullName>
    </recommendedName>
</protein>
<reference evidence="1 4" key="2">
    <citation type="submission" date="2020-07" db="EMBL/GenBank/DDBJ databases">
        <title>Mycobacterium kansasii (former subtype) with zoonotic potential isolated from diseased indoor pet cat, Japan.</title>
        <authorList>
            <person name="Fukano H."/>
            <person name="Terazono T."/>
            <person name="Hoshino Y."/>
        </authorList>
    </citation>
    <scope>NUCLEOTIDE SEQUENCE [LARGE SCALE GENOMIC DNA]</scope>
    <source>
        <strain evidence="1 4">Kuro-I</strain>
    </source>
</reference>
<evidence type="ECO:0000313" key="4">
    <source>
        <dbReference type="Proteomes" id="UP000516380"/>
    </source>
</evidence>
<reference evidence="2 3" key="1">
    <citation type="submission" date="2017-02" db="EMBL/GenBank/DDBJ databases">
        <title>Complete genome sequences of Mycobacterium kansasii strains isolated from rhesus macaques.</title>
        <authorList>
            <person name="Panda A."/>
            <person name="Nagaraj S."/>
            <person name="Zhao X."/>
            <person name="Tettelin H."/>
            <person name="Detolla L.J."/>
        </authorList>
    </citation>
    <scope>NUCLEOTIDE SEQUENCE [LARGE SCALE GENOMIC DNA]</scope>
    <source>
        <strain evidence="2 3">11-3813</strain>
    </source>
</reference>
<evidence type="ECO:0000313" key="1">
    <source>
        <dbReference type="EMBL" id="BCI89885.1"/>
    </source>
</evidence>
<dbReference type="EMBL" id="MVBM01000001">
    <property type="protein sequence ID" value="OOK82688.1"/>
    <property type="molecule type" value="Genomic_DNA"/>
</dbReference>
<dbReference type="Proteomes" id="UP000189229">
    <property type="component" value="Unassembled WGS sequence"/>
</dbReference>
<accession>A0A1V3XUD1</accession>
<evidence type="ECO:0000313" key="2">
    <source>
        <dbReference type="EMBL" id="OOK82688.1"/>
    </source>
</evidence>
<gene>
    <name evidence="2" type="ORF">BZL30_0752</name>
    <name evidence="1" type="ORF">NIIDMKKI_50910</name>
</gene>
<evidence type="ECO:0000313" key="3">
    <source>
        <dbReference type="Proteomes" id="UP000189229"/>
    </source>
</evidence>
<sequence length="104" mass="11467">MTVRWEGKGEVVTAARRAARELVELEAGAVGETLRIANEFTEVVVQRVDTRNGSRLLIRSPRSGQWVTLDALEGESLTWQNGRTLAAMVGNMYAPLLPDQDSAR</sequence>
<evidence type="ECO:0008006" key="5">
    <source>
        <dbReference type="Google" id="ProtNLM"/>
    </source>
</evidence>
<dbReference type="RefSeq" id="WP_023372225.1">
    <property type="nucleotide sequence ID" value="NZ_BLYZ01000001.1"/>
</dbReference>
<keyword evidence="4" id="KW-1185">Reference proteome</keyword>
<organism evidence="2 3">
    <name type="scientific">Mycobacterium kansasii</name>
    <dbReference type="NCBI Taxonomy" id="1768"/>
    <lineage>
        <taxon>Bacteria</taxon>
        <taxon>Bacillati</taxon>
        <taxon>Actinomycetota</taxon>
        <taxon>Actinomycetes</taxon>
        <taxon>Mycobacteriales</taxon>
        <taxon>Mycobacteriaceae</taxon>
        <taxon>Mycobacterium</taxon>
    </lineage>
</organism>
<dbReference type="GeneID" id="29697254"/>
<dbReference type="AlphaFoldDB" id="A0A1V3XUD1"/>
<name>A0A1V3XUD1_MYCKA</name>